<name>A0AAU0F4J2_9FLAO</name>
<keyword evidence="4" id="KW-0067">ATP-binding</keyword>
<dbReference type="Proteomes" id="UP001432059">
    <property type="component" value="Chromosome"/>
</dbReference>
<dbReference type="AlphaFoldDB" id="A0AAU0F4J2"/>
<dbReference type="InterPro" id="IPR027417">
    <property type="entry name" value="P-loop_NTPase"/>
</dbReference>
<dbReference type="SMART" id="SM00382">
    <property type="entry name" value="AAA"/>
    <property type="match status" value="1"/>
</dbReference>
<dbReference type="GO" id="GO:0005524">
    <property type="term" value="F:ATP binding"/>
    <property type="evidence" value="ECO:0007669"/>
    <property type="project" value="UniProtKB-KW"/>
</dbReference>
<comment type="similarity">
    <text evidence="1">Belongs to the ABC transporter superfamily.</text>
</comment>
<dbReference type="PANTHER" id="PTHR42734">
    <property type="entry name" value="METAL TRANSPORT SYSTEM ATP-BINDING PROTEIN TM_0124-RELATED"/>
    <property type="match status" value="1"/>
</dbReference>
<dbReference type="Pfam" id="PF00005">
    <property type="entry name" value="ABC_tran"/>
    <property type="match status" value="1"/>
</dbReference>
<dbReference type="Gene3D" id="3.40.50.300">
    <property type="entry name" value="P-loop containing nucleotide triphosphate hydrolases"/>
    <property type="match status" value="1"/>
</dbReference>
<keyword evidence="7" id="KW-1185">Reference proteome</keyword>
<dbReference type="RefSeq" id="WP_327984550.1">
    <property type="nucleotide sequence ID" value="NZ_CP136426.1"/>
</dbReference>
<evidence type="ECO:0000313" key="7">
    <source>
        <dbReference type="Proteomes" id="UP001432059"/>
    </source>
</evidence>
<keyword evidence="3" id="KW-0547">Nucleotide-binding</keyword>
<evidence type="ECO:0000256" key="2">
    <source>
        <dbReference type="ARBA" id="ARBA00022448"/>
    </source>
</evidence>
<dbReference type="PROSITE" id="PS50893">
    <property type="entry name" value="ABC_TRANSPORTER_2"/>
    <property type="match status" value="1"/>
</dbReference>
<feature type="domain" description="ABC transporter" evidence="5">
    <location>
        <begin position="5"/>
        <end position="238"/>
    </location>
</feature>
<dbReference type="InterPro" id="IPR003439">
    <property type="entry name" value="ABC_transporter-like_ATP-bd"/>
</dbReference>
<dbReference type="InterPro" id="IPR050153">
    <property type="entry name" value="Metal_Ion_Import_ABC"/>
</dbReference>
<protein>
    <submittedName>
        <fullName evidence="6">ABC transporter</fullName>
    </submittedName>
</protein>
<dbReference type="SUPFAM" id="SSF52540">
    <property type="entry name" value="P-loop containing nucleoside triphosphate hydrolases"/>
    <property type="match status" value="1"/>
</dbReference>
<dbReference type="InterPro" id="IPR003593">
    <property type="entry name" value="AAA+_ATPase"/>
</dbReference>
<sequence>MFLELKNLNIGYKTPLVNNTNAGLELGDVCLLIGNNGVGKTTLIKTILNQIPTLSGSIALQGKNIAHCSAQDIAEQIAVVFSKATIPLGYTVEDLIALGKYIHYPYYFELNSEDKAEVTDLISQLNLSQYRHFPLQKLSDGNLQKAFIGRAFAQHSPLIILDEPTTHLDEDNKVMILKLLRDFAKKHHKIILFSSHDWRLAKTFADKIWFIKGQKLYSGIAEDVLAAHEELSHPLYFNDGDFQPPYIIAPDLQRELLLEFLQKHFQNNLSSFAFEWHSSQWHLNFENKTHQAKNFEEILWWLKEKLEVRS</sequence>
<evidence type="ECO:0000256" key="1">
    <source>
        <dbReference type="ARBA" id="ARBA00005417"/>
    </source>
</evidence>
<evidence type="ECO:0000259" key="5">
    <source>
        <dbReference type="PROSITE" id="PS50893"/>
    </source>
</evidence>
<evidence type="ECO:0000256" key="3">
    <source>
        <dbReference type="ARBA" id="ARBA00022741"/>
    </source>
</evidence>
<evidence type="ECO:0000313" key="6">
    <source>
        <dbReference type="EMBL" id="WOC50845.1"/>
    </source>
</evidence>
<dbReference type="EMBL" id="CP136426">
    <property type="protein sequence ID" value="WOC50845.1"/>
    <property type="molecule type" value="Genomic_DNA"/>
</dbReference>
<keyword evidence="2" id="KW-0813">Transport</keyword>
<gene>
    <name evidence="6" type="ORF">BPO_0198</name>
</gene>
<organism evidence="6 7">
    <name type="scientific">Bergeyella porcorum</name>
    <dbReference type="NCBI Taxonomy" id="1735111"/>
    <lineage>
        <taxon>Bacteria</taxon>
        <taxon>Pseudomonadati</taxon>
        <taxon>Bacteroidota</taxon>
        <taxon>Flavobacteriia</taxon>
        <taxon>Flavobacteriales</taxon>
        <taxon>Weeksellaceae</taxon>
        <taxon>Bergeyella</taxon>
    </lineage>
</organism>
<reference evidence="6" key="1">
    <citation type="submission" date="2023-10" db="EMBL/GenBank/DDBJ databases">
        <title>Characterization and whole genome sequencing of a novel strain of Bergeyella porcorum QD2021 isolated from pig.</title>
        <authorList>
            <person name="Liu G."/>
            <person name="Chen C."/>
            <person name="Han X."/>
        </authorList>
    </citation>
    <scope>NUCLEOTIDE SEQUENCE</scope>
    <source>
        <strain evidence="6">QD2021</strain>
    </source>
</reference>
<dbReference type="PANTHER" id="PTHR42734:SF6">
    <property type="entry name" value="MOLYBDATE IMPORT ATP-BINDING PROTEIN MOLC"/>
    <property type="match status" value="1"/>
</dbReference>
<accession>A0AAU0F4J2</accession>
<proteinExistence type="inferred from homology"/>
<evidence type="ECO:0000256" key="4">
    <source>
        <dbReference type="ARBA" id="ARBA00022840"/>
    </source>
</evidence>
<dbReference type="GO" id="GO:0016887">
    <property type="term" value="F:ATP hydrolysis activity"/>
    <property type="evidence" value="ECO:0007669"/>
    <property type="project" value="InterPro"/>
</dbReference>
<dbReference type="KEGG" id="bpor:BPO_0198"/>